<reference evidence="2 3" key="1">
    <citation type="submission" date="2011-05" db="EMBL/GenBank/DDBJ databases">
        <title>Complete sequence of chromosome of Frankia symbiont of Datisca glomerata.</title>
        <authorList>
            <consortium name="US DOE Joint Genome Institute"/>
            <person name="Lucas S."/>
            <person name="Han J."/>
            <person name="Lapidus A."/>
            <person name="Cheng J.-F."/>
            <person name="Goodwin L."/>
            <person name="Pitluck S."/>
            <person name="Peters L."/>
            <person name="Mikhailova N."/>
            <person name="Chertkov O."/>
            <person name="Teshima H."/>
            <person name="Han C."/>
            <person name="Tapia R."/>
            <person name="Land M."/>
            <person name="Hauser L."/>
            <person name="Kyrpides N."/>
            <person name="Ivanova N."/>
            <person name="Pagani I."/>
            <person name="Berry A."/>
            <person name="Pawlowski K."/>
            <person name="Persson T."/>
            <person name="Vanden Heuvel B."/>
            <person name="Benson D."/>
            <person name="Woyke T."/>
        </authorList>
    </citation>
    <scope>NUCLEOTIDE SEQUENCE [LARGE SCALE GENOMIC DNA]</scope>
    <source>
        <strain evidence="3">4085684</strain>
    </source>
</reference>
<dbReference type="KEGG" id="fsy:FsymDg_4199"/>
<feature type="region of interest" description="Disordered" evidence="1">
    <location>
        <begin position="1"/>
        <end position="45"/>
    </location>
</feature>
<protein>
    <submittedName>
        <fullName evidence="2">Uncharacterized protein</fullName>
    </submittedName>
</protein>
<dbReference type="HOGENOM" id="CLU_3200136_0_0_11"/>
<dbReference type="EMBL" id="CP002801">
    <property type="protein sequence ID" value="AEH11464.1"/>
    <property type="molecule type" value="Genomic_DNA"/>
</dbReference>
<organism evidence="2 3">
    <name type="scientific">Candidatus Protofrankia datiscae</name>
    <dbReference type="NCBI Taxonomy" id="2716812"/>
    <lineage>
        <taxon>Bacteria</taxon>
        <taxon>Bacillati</taxon>
        <taxon>Actinomycetota</taxon>
        <taxon>Actinomycetes</taxon>
        <taxon>Frankiales</taxon>
        <taxon>Frankiaceae</taxon>
        <taxon>Protofrankia</taxon>
    </lineage>
</organism>
<sequence>MPEVSRQMPTRGVHLDHTANGAAGKTAAEESGSSEPFCPDTAPGN</sequence>
<name>F8AX15_9ACTN</name>
<accession>F8AX15</accession>
<evidence type="ECO:0000256" key="1">
    <source>
        <dbReference type="SAM" id="MobiDB-lite"/>
    </source>
</evidence>
<evidence type="ECO:0000313" key="2">
    <source>
        <dbReference type="EMBL" id="AEH11464.1"/>
    </source>
</evidence>
<gene>
    <name evidence="2" type="ordered locus">FsymDg_4199</name>
</gene>
<dbReference type="Proteomes" id="UP000001549">
    <property type="component" value="Chromosome"/>
</dbReference>
<dbReference type="AlphaFoldDB" id="F8AX15"/>
<evidence type="ECO:0000313" key="3">
    <source>
        <dbReference type="Proteomes" id="UP000001549"/>
    </source>
</evidence>
<keyword evidence="3" id="KW-1185">Reference proteome</keyword>
<proteinExistence type="predicted"/>